<keyword evidence="3" id="KW-1185">Reference proteome</keyword>
<feature type="compositionally biased region" description="Polar residues" evidence="1">
    <location>
        <begin position="63"/>
        <end position="72"/>
    </location>
</feature>
<evidence type="ECO:0000313" key="3">
    <source>
        <dbReference type="Proteomes" id="UP000054166"/>
    </source>
</evidence>
<name>A0A0C3CPQ8_PILCF</name>
<reference evidence="3" key="2">
    <citation type="submission" date="2015-01" db="EMBL/GenBank/DDBJ databases">
        <title>Evolutionary Origins and Diversification of the Mycorrhizal Mutualists.</title>
        <authorList>
            <consortium name="DOE Joint Genome Institute"/>
            <consortium name="Mycorrhizal Genomics Consortium"/>
            <person name="Kohler A."/>
            <person name="Kuo A."/>
            <person name="Nagy L.G."/>
            <person name="Floudas D."/>
            <person name="Copeland A."/>
            <person name="Barry K.W."/>
            <person name="Cichocki N."/>
            <person name="Veneault-Fourrey C."/>
            <person name="LaButti K."/>
            <person name="Lindquist E.A."/>
            <person name="Lipzen A."/>
            <person name="Lundell T."/>
            <person name="Morin E."/>
            <person name="Murat C."/>
            <person name="Riley R."/>
            <person name="Ohm R."/>
            <person name="Sun H."/>
            <person name="Tunlid A."/>
            <person name="Henrissat B."/>
            <person name="Grigoriev I.V."/>
            <person name="Hibbett D.S."/>
            <person name="Martin F."/>
        </authorList>
    </citation>
    <scope>NUCLEOTIDE SEQUENCE [LARGE SCALE GENOMIC DNA]</scope>
    <source>
        <strain evidence="3">F 1598</strain>
    </source>
</reference>
<dbReference type="InParanoid" id="A0A0C3CPQ8"/>
<proteinExistence type="predicted"/>
<dbReference type="AlphaFoldDB" id="A0A0C3CPQ8"/>
<dbReference type="HOGENOM" id="CLU_1750395_0_0_1"/>
<evidence type="ECO:0000256" key="1">
    <source>
        <dbReference type="SAM" id="MobiDB-lite"/>
    </source>
</evidence>
<organism evidence="2 3">
    <name type="scientific">Piloderma croceum (strain F 1598)</name>
    <dbReference type="NCBI Taxonomy" id="765440"/>
    <lineage>
        <taxon>Eukaryota</taxon>
        <taxon>Fungi</taxon>
        <taxon>Dikarya</taxon>
        <taxon>Basidiomycota</taxon>
        <taxon>Agaricomycotina</taxon>
        <taxon>Agaricomycetes</taxon>
        <taxon>Agaricomycetidae</taxon>
        <taxon>Atheliales</taxon>
        <taxon>Atheliaceae</taxon>
        <taxon>Piloderma</taxon>
    </lineage>
</organism>
<reference evidence="2 3" key="1">
    <citation type="submission" date="2014-04" db="EMBL/GenBank/DDBJ databases">
        <authorList>
            <consortium name="DOE Joint Genome Institute"/>
            <person name="Kuo A."/>
            <person name="Tarkka M."/>
            <person name="Buscot F."/>
            <person name="Kohler A."/>
            <person name="Nagy L.G."/>
            <person name="Floudas D."/>
            <person name="Copeland A."/>
            <person name="Barry K.W."/>
            <person name="Cichocki N."/>
            <person name="Veneault-Fourrey C."/>
            <person name="LaButti K."/>
            <person name="Lindquist E.A."/>
            <person name="Lipzen A."/>
            <person name="Lundell T."/>
            <person name="Morin E."/>
            <person name="Murat C."/>
            <person name="Sun H."/>
            <person name="Tunlid A."/>
            <person name="Henrissat B."/>
            <person name="Grigoriev I.V."/>
            <person name="Hibbett D.S."/>
            <person name="Martin F."/>
            <person name="Nordberg H.P."/>
            <person name="Cantor M.N."/>
            <person name="Hua S.X."/>
        </authorList>
    </citation>
    <scope>NUCLEOTIDE SEQUENCE [LARGE SCALE GENOMIC DNA]</scope>
    <source>
        <strain evidence="2 3">F 1598</strain>
    </source>
</reference>
<dbReference type="EMBL" id="KN832971">
    <property type="protein sequence ID" value="KIM91647.1"/>
    <property type="molecule type" value="Genomic_DNA"/>
</dbReference>
<gene>
    <name evidence="2" type="ORF">PILCRDRAFT_781</name>
</gene>
<accession>A0A0C3CPQ8</accession>
<dbReference type="Proteomes" id="UP000054166">
    <property type="component" value="Unassembled WGS sequence"/>
</dbReference>
<sequence length="149" mass="16790">MRIRGSWPFHPDRPISLPINWQSWIATAHDDDDNDEKHDNPDATAGDSHPSAMMQMSPPIFTLKSSPGNQHPNVDHSFPVNATQQQSRTFNPTNPFANPAFWQGWVFWRACHMAPGLLNFSGTFSITEFTRISLAEDLSHFECPTSNPS</sequence>
<feature type="region of interest" description="Disordered" evidence="1">
    <location>
        <begin position="29"/>
        <end position="78"/>
    </location>
</feature>
<protein>
    <submittedName>
        <fullName evidence="2">Uncharacterized protein</fullName>
    </submittedName>
</protein>
<evidence type="ECO:0000313" key="2">
    <source>
        <dbReference type="EMBL" id="KIM91647.1"/>
    </source>
</evidence>